<dbReference type="GeneID" id="93619293"/>
<dbReference type="AlphaFoldDB" id="I1CGN7"/>
<dbReference type="RefSeq" id="XP_067523013.1">
    <property type="nucleotide sequence ID" value="XM_067666912.1"/>
</dbReference>
<evidence type="ECO:0000313" key="1">
    <source>
        <dbReference type="EMBL" id="EIE87617.1"/>
    </source>
</evidence>
<organism evidence="1 2">
    <name type="scientific">Rhizopus delemar (strain RA 99-880 / ATCC MYA-4621 / FGSC 9543 / NRRL 43880)</name>
    <name type="common">Mucormycosis agent</name>
    <name type="synonym">Rhizopus arrhizus var. delemar</name>
    <dbReference type="NCBI Taxonomy" id="246409"/>
    <lineage>
        <taxon>Eukaryota</taxon>
        <taxon>Fungi</taxon>
        <taxon>Fungi incertae sedis</taxon>
        <taxon>Mucoromycota</taxon>
        <taxon>Mucoromycotina</taxon>
        <taxon>Mucoromycetes</taxon>
        <taxon>Mucorales</taxon>
        <taxon>Mucorineae</taxon>
        <taxon>Rhizopodaceae</taxon>
        <taxon>Rhizopus</taxon>
    </lineage>
</organism>
<dbReference type="VEuPathDB" id="FungiDB:RO3G_12328"/>
<sequence>MDNKLALALKHLELLPCAITNGCPLSPSDSGDMVLLGVCW</sequence>
<dbReference type="Proteomes" id="UP000009138">
    <property type="component" value="Unassembled WGS sequence"/>
</dbReference>
<keyword evidence="2" id="KW-1185">Reference proteome</keyword>
<proteinExistence type="predicted"/>
<accession>I1CGN7</accession>
<dbReference type="EMBL" id="CH476741">
    <property type="protein sequence ID" value="EIE87617.1"/>
    <property type="molecule type" value="Genomic_DNA"/>
</dbReference>
<name>I1CGN7_RHIO9</name>
<dbReference type="InParanoid" id="I1CGN7"/>
<protein>
    <submittedName>
        <fullName evidence="1">Uncharacterized protein</fullName>
    </submittedName>
</protein>
<gene>
    <name evidence="1" type="ORF">RO3G_12328</name>
</gene>
<evidence type="ECO:0000313" key="2">
    <source>
        <dbReference type="Proteomes" id="UP000009138"/>
    </source>
</evidence>
<reference evidence="1 2" key="1">
    <citation type="journal article" date="2009" name="PLoS Genet.">
        <title>Genomic analysis of the basal lineage fungus Rhizopus oryzae reveals a whole-genome duplication.</title>
        <authorList>
            <person name="Ma L.-J."/>
            <person name="Ibrahim A.S."/>
            <person name="Skory C."/>
            <person name="Grabherr M.G."/>
            <person name="Burger G."/>
            <person name="Butler M."/>
            <person name="Elias M."/>
            <person name="Idnurm A."/>
            <person name="Lang B.F."/>
            <person name="Sone T."/>
            <person name="Abe A."/>
            <person name="Calvo S.E."/>
            <person name="Corrochano L.M."/>
            <person name="Engels R."/>
            <person name="Fu J."/>
            <person name="Hansberg W."/>
            <person name="Kim J.-M."/>
            <person name="Kodira C.D."/>
            <person name="Koehrsen M.J."/>
            <person name="Liu B."/>
            <person name="Miranda-Saavedra D."/>
            <person name="O'Leary S."/>
            <person name="Ortiz-Castellanos L."/>
            <person name="Poulter R."/>
            <person name="Rodriguez-Romero J."/>
            <person name="Ruiz-Herrera J."/>
            <person name="Shen Y.-Q."/>
            <person name="Zeng Q."/>
            <person name="Galagan J."/>
            <person name="Birren B.W."/>
            <person name="Cuomo C.A."/>
            <person name="Wickes B.L."/>
        </authorList>
    </citation>
    <scope>NUCLEOTIDE SEQUENCE [LARGE SCALE GENOMIC DNA]</scope>
    <source>
        <strain evidence="2">RA 99-880 / ATCC MYA-4621 / FGSC 9543 / NRRL 43880</strain>
    </source>
</reference>